<sequence length="125" mass="14410">MVATEELVRKWLRDFLKGKLGAEGFTEKDIKERDLKGALHCFTIFRIVRGNETILIRLGDGFLRVYYIGRGVGQGKRELLEDLGLIIEETEDFFTAYYKRMIRALNIDDLEHALTLLLEGVSNET</sequence>
<dbReference type="STRING" id="633148.Tagg_0161"/>
<organism evidence="1 2">
    <name type="scientific">Thermosphaera aggregans (strain DSM 11486 / M11TL)</name>
    <dbReference type="NCBI Taxonomy" id="633148"/>
    <lineage>
        <taxon>Archaea</taxon>
        <taxon>Thermoproteota</taxon>
        <taxon>Thermoprotei</taxon>
        <taxon>Desulfurococcales</taxon>
        <taxon>Desulfurococcaceae</taxon>
        <taxon>Thermosphaera</taxon>
    </lineage>
</organism>
<gene>
    <name evidence="1" type="ordered locus">Tagg_0161</name>
</gene>
<dbReference type="EMBL" id="CP001939">
    <property type="protein sequence ID" value="ADG90441.1"/>
    <property type="molecule type" value="Genomic_DNA"/>
</dbReference>
<reference key="3">
    <citation type="submission" date="2010-02" db="EMBL/GenBank/DDBJ databases">
        <title>Complete genome sequence of Thermosphaera aggregans type strain (M11TL).</title>
        <authorList>
            <consortium name="US DOE Joint Genome Institute (JGI-PGF)"/>
            <person name="Spring S."/>
            <person name="Lapidus A."/>
            <person name="Munk C."/>
            <person name="Schroeder M."/>
            <person name="Glavina Del Rio T."/>
            <person name="Tice H."/>
            <person name="Copeland A."/>
            <person name="Cheng J.-F."/>
            <person name="Lucas S."/>
            <person name="Chen F."/>
            <person name="Nolan M."/>
            <person name="Bruce D."/>
            <person name="Goodwin L."/>
            <person name="Pitluck S."/>
            <person name="Ivanova N."/>
            <person name="Mavromatis K."/>
            <person name="Ovchinnikova G."/>
            <person name="Pati A."/>
            <person name="Chen A."/>
            <person name="Palaniappan K."/>
            <person name="Land M."/>
            <person name="Hauser L."/>
            <person name="Chang Y.-J."/>
            <person name="Jeffries C.C."/>
            <person name="Brettin T."/>
            <person name="Detter J.C."/>
            <person name="Tapia R."/>
            <person name="Han C."/>
            <person name="Chain P."/>
            <person name="Heimerl T."/>
            <person name="Weik F."/>
            <person name="Goker M."/>
            <person name="Rachel R."/>
            <person name="Bristow J."/>
            <person name="Eisen J.A."/>
            <person name="Markowitz V."/>
            <person name="Hugenholtz P."/>
            <person name="Kyrpides N.C."/>
            <person name="Klenk H.-P."/>
        </authorList>
    </citation>
    <scope>NUCLEOTIDE SEQUENCE</scope>
    <source>
        <strain>DSM 11486</strain>
    </source>
</reference>
<keyword evidence="2" id="KW-1185">Reference proteome</keyword>
<dbReference type="Proteomes" id="UP000002376">
    <property type="component" value="Chromosome"/>
</dbReference>
<evidence type="ECO:0000313" key="2">
    <source>
        <dbReference type="Proteomes" id="UP000002376"/>
    </source>
</evidence>
<dbReference type="HOGENOM" id="CLU_1987733_0_0_2"/>
<reference evidence="2" key="2">
    <citation type="journal article" date="2010" name="Stand. Genomic Sci.">
        <title>Complete genome sequence of Thermosphaera aggregans type strain (M11TLT).</title>
        <authorList>
            <person name="Spring S."/>
            <person name="Rachel R."/>
            <person name="Lapidus A."/>
            <person name="Davenport K."/>
            <person name="Tice H."/>
            <person name="Copeland A."/>
            <person name="Cheng J.-F."/>
            <person name="Lucas S."/>
            <person name="Chen F."/>
            <person name="Nolan M."/>
            <person name="Bruce D."/>
            <person name="Goodwin L."/>
            <person name="Pitluck S."/>
            <person name="Ivanova N."/>
            <person name="Mavromatis K."/>
            <person name="Ovchinnikova G."/>
            <person name="Pati A."/>
            <person name="Chen A."/>
            <person name="Palaniappan K."/>
            <person name="Land M."/>
            <person name="Hauser L."/>
            <person name="Chang Y.-J."/>
            <person name="Jeffries C.C."/>
            <person name="Brettin T."/>
            <person name="Detter J.C."/>
            <person name="Tapia R."/>
            <person name="Han C."/>
            <person name="Heimerl T."/>
            <person name="Weikl F."/>
            <person name="Brambilla E."/>
            <person name="Goker M."/>
            <person name="Bristow J."/>
            <person name="Eisen J.A."/>
            <person name="Markowitz V."/>
            <person name="Hugenholtz P."/>
            <person name="Kyrpides N.C."/>
            <person name="Klenk H.-P."/>
        </authorList>
    </citation>
    <scope>NUCLEOTIDE SEQUENCE [LARGE SCALE GENOMIC DNA]</scope>
    <source>
        <strain evidence="2">DSM 11486 / M11TL</strain>
    </source>
</reference>
<name>D5TZZ1_THEAM</name>
<proteinExistence type="predicted"/>
<dbReference type="KEGG" id="tag:Tagg_0161"/>
<accession>D5TZZ1</accession>
<dbReference type="AlphaFoldDB" id="D5TZZ1"/>
<evidence type="ECO:0000313" key="1">
    <source>
        <dbReference type="EMBL" id="ADG90441.1"/>
    </source>
</evidence>
<protein>
    <submittedName>
        <fullName evidence="1">Uncharacterized protein</fullName>
    </submittedName>
</protein>
<reference evidence="1 2" key="1">
    <citation type="journal article" date="2010" name="Stand. Genomic Sci.">
        <title>Complete genome sequence of Thermosphaera aggregans type strain (M11TL).</title>
        <authorList>
            <person name="Spring S."/>
            <person name="Rachel R."/>
            <person name="Lapidus A."/>
            <person name="Davenport K."/>
            <person name="Tice H."/>
            <person name="Copeland A."/>
            <person name="Cheng J.F."/>
            <person name="Lucas S."/>
            <person name="Chen F."/>
            <person name="Nolan M."/>
            <person name="Bruce D."/>
            <person name="Goodwin L."/>
            <person name="Pitluck S."/>
            <person name="Ivanova N."/>
            <person name="Mavromatis K."/>
            <person name="Ovchinnikova G."/>
            <person name="Pati A."/>
            <person name="Chen A."/>
            <person name="Palaniappan K."/>
            <person name="Land M."/>
            <person name="Hauser L."/>
            <person name="Chang Y.J."/>
            <person name="Jeffries C.C."/>
            <person name="Brettin T."/>
            <person name="Detter J.C."/>
            <person name="Tapia R."/>
            <person name="Han C."/>
            <person name="Heimerl T."/>
            <person name="Weikl F."/>
            <person name="Brambilla E."/>
            <person name="Goker M."/>
            <person name="Bristow J."/>
            <person name="Eisen J.A."/>
            <person name="Markowitz V."/>
            <person name="Hugenholtz P."/>
            <person name="Kyrpides N.C."/>
            <person name="Klenk H.P."/>
        </authorList>
    </citation>
    <scope>NUCLEOTIDE SEQUENCE [LARGE SCALE GENOMIC DNA]</scope>
    <source>
        <strain evidence="2">DSM 11486 / M11TL</strain>
    </source>
</reference>